<keyword evidence="3" id="KW-1185">Reference proteome</keyword>
<evidence type="ECO:0000256" key="1">
    <source>
        <dbReference type="SAM" id="SignalP"/>
    </source>
</evidence>
<accession>A0A067RDW0</accession>
<feature type="chain" id="PRO_5001645080" evidence="1">
    <location>
        <begin position="20"/>
        <end position="180"/>
    </location>
</feature>
<dbReference type="EMBL" id="KK852527">
    <property type="protein sequence ID" value="KDR22051.1"/>
    <property type="molecule type" value="Genomic_DNA"/>
</dbReference>
<evidence type="ECO:0000313" key="3">
    <source>
        <dbReference type="Proteomes" id="UP000027135"/>
    </source>
</evidence>
<feature type="signal peptide" evidence="1">
    <location>
        <begin position="1"/>
        <end position="19"/>
    </location>
</feature>
<dbReference type="Proteomes" id="UP000027135">
    <property type="component" value="Unassembled WGS sequence"/>
</dbReference>
<sequence length="180" mass="19981">MKRNLVTLFCLMITTSSLSLPTTTVPDAAETTAYTSTEQALDSSTAEAPSGQDVSDNAVKQTLNSVPGVKIEADLLLLIPESVAEEGSVAPVEVPRSGRPWSRVRSLEVAEDYDTQEKDVIEDVDMDVAETIVFKPLLRSRKNNNSVRRRVYRNDGPYANDGSYKRAPFTYCPPCRYHFF</sequence>
<reference evidence="2 3" key="1">
    <citation type="journal article" date="2014" name="Nat. Commun.">
        <title>Molecular traces of alternative social organization in a termite genome.</title>
        <authorList>
            <person name="Terrapon N."/>
            <person name="Li C."/>
            <person name="Robertson H.M."/>
            <person name="Ji L."/>
            <person name="Meng X."/>
            <person name="Booth W."/>
            <person name="Chen Z."/>
            <person name="Childers C.P."/>
            <person name="Glastad K.M."/>
            <person name="Gokhale K."/>
            <person name="Gowin J."/>
            <person name="Gronenberg W."/>
            <person name="Hermansen R.A."/>
            <person name="Hu H."/>
            <person name="Hunt B.G."/>
            <person name="Huylmans A.K."/>
            <person name="Khalil S.M."/>
            <person name="Mitchell R.D."/>
            <person name="Munoz-Torres M.C."/>
            <person name="Mustard J.A."/>
            <person name="Pan H."/>
            <person name="Reese J.T."/>
            <person name="Scharf M.E."/>
            <person name="Sun F."/>
            <person name="Vogel H."/>
            <person name="Xiao J."/>
            <person name="Yang W."/>
            <person name="Yang Z."/>
            <person name="Yang Z."/>
            <person name="Zhou J."/>
            <person name="Zhu J."/>
            <person name="Brent C.S."/>
            <person name="Elsik C.G."/>
            <person name="Goodisman M.A."/>
            <person name="Liberles D.A."/>
            <person name="Roe R.M."/>
            <person name="Vargo E.L."/>
            <person name="Vilcinskas A."/>
            <person name="Wang J."/>
            <person name="Bornberg-Bauer E."/>
            <person name="Korb J."/>
            <person name="Zhang G."/>
            <person name="Liebig J."/>
        </authorList>
    </citation>
    <scope>NUCLEOTIDE SEQUENCE [LARGE SCALE GENOMIC DNA]</scope>
    <source>
        <tissue evidence="2">Whole organism</tissue>
    </source>
</reference>
<protein>
    <submittedName>
        <fullName evidence="2">Uncharacterized protein</fullName>
    </submittedName>
</protein>
<evidence type="ECO:0000313" key="2">
    <source>
        <dbReference type="EMBL" id="KDR22051.1"/>
    </source>
</evidence>
<dbReference type="InParanoid" id="A0A067RDW0"/>
<gene>
    <name evidence="2" type="ORF">L798_03075</name>
</gene>
<keyword evidence="1" id="KW-0732">Signal</keyword>
<organism evidence="2 3">
    <name type="scientific">Zootermopsis nevadensis</name>
    <name type="common">Dampwood termite</name>
    <dbReference type="NCBI Taxonomy" id="136037"/>
    <lineage>
        <taxon>Eukaryota</taxon>
        <taxon>Metazoa</taxon>
        <taxon>Ecdysozoa</taxon>
        <taxon>Arthropoda</taxon>
        <taxon>Hexapoda</taxon>
        <taxon>Insecta</taxon>
        <taxon>Pterygota</taxon>
        <taxon>Neoptera</taxon>
        <taxon>Polyneoptera</taxon>
        <taxon>Dictyoptera</taxon>
        <taxon>Blattodea</taxon>
        <taxon>Blattoidea</taxon>
        <taxon>Termitoidae</taxon>
        <taxon>Termopsidae</taxon>
        <taxon>Zootermopsis</taxon>
    </lineage>
</organism>
<dbReference type="AlphaFoldDB" id="A0A067RDW0"/>
<proteinExistence type="predicted"/>
<name>A0A067RDW0_ZOONE</name>